<gene>
    <name evidence="5" type="ORF">C7400_11659</name>
</gene>
<feature type="compositionally biased region" description="Pro residues" evidence="1">
    <location>
        <begin position="184"/>
        <end position="196"/>
    </location>
</feature>
<name>A0ABX5MJ76_9BURK</name>
<protein>
    <submittedName>
        <fullName evidence="5">Uncharacterized protein YraI</fullName>
    </submittedName>
</protein>
<keyword evidence="2" id="KW-1133">Transmembrane helix</keyword>
<keyword evidence="6" id="KW-1185">Reference proteome</keyword>
<organism evidence="5 6">
    <name type="scientific">Paraburkholderia tropica</name>
    <dbReference type="NCBI Taxonomy" id="92647"/>
    <lineage>
        <taxon>Bacteria</taxon>
        <taxon>Pseudomonadati</taxon>
        <taxon>Pseudomonadota</taxon>
        <taxon>Betaproteobacteria</taxon>
        <taxon>Burkholderiales</taxon>
        <taxon>Burkholderiaceae</taxon>
        <taxon>Paraburkholderia</taxon>
    </lineage>
</organism>
<evidence type="ECO:0000256" key="2">
    <source>
        <dbReference type="SAM" id="Phobius"/>
    </source>
</evidence>
<keyword evidence="2" id="KW-0472">Membrane</keyword>
<evidence type="ECO:0000256" key="3">
    <source>
        <dbReference type="SAM" id="SignalP"/>
    </source>
</evidence>
<dbReference type="Gene3D" id="2.30.30.40">
    <property type="entry name" value="SH3 Domains"/>
    <property type="match status" value="1"/>
</dbReference>
<accession>A0ABX5MJ76</accession>
<feature type="compositionally biased region" description="Low complexity" evidence="1">
    <location>
        <begin position="214"/>
        <end position="259"/>
    </location>
</feature>
<evidence type="ECO:0000256" key="1">
    <source>
        <dbReference type="SAM" id="MobiDB-lite"/>
    </source>
</evidence>
<feature type="domain" description="SH3b" evidence="4">
    <location>
        <begin position="49"/>
        <end position="100"/>
    </location>
</feature>
<keyword evidence="2" id="KW-0812">Transmembrane</keyword>
<feature type="transmembrane region" description="Helical" evidence="2">
    <location>
        <begin position="110"/>
        <end position="130"/>
    </location>
</feature>
<dbReference type="Proteomes" id="UP000247515">
    <property type="component" value="Unassembled WGS sequence"/>
</dbReference>
<keyword evidence="3" id="KW-0732">Signal</keyword>
<sequence>MLSARHESKQKGGSMSTIPMKMALCVAAGLAIAAPAAQAQSQAYTSEPVDLYAGPSGDYPVVSEVGPSEPVVVFGCVSDYSWCDIGAEGVRGWVYGGYLTYPYQGSYVPLAGYGAAIGLPIVSFSIGAYWGSFYRDRPWYGERDRWTHARPPGYGPRPPAPNWHGGPARPLPPPQAGGGRPPGNGGPPPGARPPGGMPEGGGRPQGGPPPGNARPPENAAPPNAGRPPMNGGERTEAPRAPQQAPQMPQQAPRPAQARPAEPPRPQMQQPNAGRPPEPAFNRAPGPGGPPQGGGRPSGPPAGRPEAPQGGHPSGQGGGHGDERKQN</sequence>
<feature type="region of interest" description="Disordered" evidence="1">
    <location>
        <begin position="151"/>
        <end position="326"/>
    </location>
</feature>
<feature type="chain" id="PRO_5047269897" evidence="3">
    <location>
        <begin position="40"/>
        <end position="326"/>
    </location>
</feature>
<evidence type="ECO:0000313" key="6">
    <source>
        <dbReference type="Proteomes" id="UP000247515"/>
    </source>
</evidence>
<dbReference type="EMBL" id="QJJV01000016">
    <property type="protein sequence ID" value="PXX12711.1"/>
    <property type="molecule type" value="Genomic_DNA"/>
</dbReference>
<evidence type="ECO:0000313" key="5">
    <source>
        <dbReference type="EMBL" id="PXX12711.1"/>
    </source>
</evidence>
<dbReference type="Pfam" id="PF08239">
    <property type="entry name" value="SH3_3"/>
    <property type="match status" value="1"/>
</dbReference>
<dbReference type="InterPro" id="IPR003646">
    <property type="entry name" value="SH3-like_bac-type"/>
</dbReference>
<reference evidence="5 6" key="1">
    <citation type="submission" date="2018-05" db="EMBL/GenBank/DDBJ databases">
        <title>Genomic Encyclopedia of Type Strains, Phase IV (KMG-V): Genome sequencing to study the core and pangenomes of soil and plant-associated prokaryotes.</title>
        <authorList>
            <person name="Whitman W."/>
        </authorList>
    </citation>
    <scope>NUCLEOTIDE SEQUENCE [LARGE SCALE GENOMIC DNA]</scope>
    <source>
        <strain evidence="5 6">SIr-6563</strain>
    </source>
</reference>
<comment type="caution">
    <text evidence="5">The sequence shown here is derived from an EMBL/GenBank/DDBJ whole genome shotgun (WGS) entry which is preliminary data.</text>
</comment>
<evidence type="ECO:0000259" key="4">
    <source>
        <dbReference type="Pfam" id="PF08239"/>
    </source>
</evidence>
<proteinExistence type="predicted"/>
<feature type="signal peptide" evidence="3">
    <location>
        <begin position="1"/>
        <end position="39"/>
    </location>
</feature>